<evidence type="ECO:0000259" key="1">
    <source>
        <dbReference type="PROSITE" id="PS51085"/>
    </source>
</evidence>
<name>A0A9X3EV96_9BACT</name>
<dbReference type="PRINTS" id="PR00371">
    <property type="entry name" value="FPNCR"/>
</dbReference>
<dbReference type="InterPro" id="IPR008333">
    <property type="entry name" value="Cbr1-like_FAD-bd_dom"/>
</dbReference>
<organism evidence="3 4">
    <name type="scientific">Nannocystis pusilla</name>
    <dbReference type="NCBI Taxonomy" id="889268"/>
    <lineage>
        <taxon>Bacteria</taxon>
        <taxon>Pseudomonadati</taxon>
        <taxon>Myxococcota</taxon>
        <taxon>Polyangia</taxon>
        <taxon>Nannocystales</taxon>
        <taxon>Nannocystaceae</taxon>
        <taxon>Nannocystis</taxon>
    </lineage>
</organism>
<evidence type="ECO:0000313" key="3">
    <source>
        <dbReference type="EMBL" id="MCY1010898.1"/>
    </source>
</evidence>
<dbReference type="RefSeq" id="WP_267778737.1">
    <property type="nucleotide sequence ID" value="NZ_JAPNKE010000002.1"/>
</dbReference>
<dbReference type="Gene3D" id="3.40.50.80">
    <property type="entry name" value="Nucleotide-binding domain of ferredoxin-NADP reductase (FNR) module"/>
    <property type="match status" value="1"/>
</dbReference>
<dbReference type="SUPFAM" id="SSF54292">
    <property type="entry name" value="2Fe-2S ferredoxin-like"/>
    <property type="match status" value="1"/>
</dbReference>
<dbReference type="InterPro" id="IPR050415">
    <property type="entry name" value="MRET"/>
</dbReference>
<dbReference type="InterPro" id="IPR017938">
    <property type="entry name" value="Riboflavin_synthase-like_b-brl"/>
</dbReference>
<dbReference type="PROSITE" id="PS51085">
    <property type="entry name" value="2FE2S_FER_2"/>
    <property type="match status" value="1"/>
</dbReference>
<dbReference type="InterPro" id="IPR039261">
    <property type="entry name" value="FNR_nucleotide-bd"/>
</dbReference>
<dbReference type="Proteomes" id="UP001150924">
    <property type="component" value="Unassembled WGS sequence"/>
</dbReference>
<protein>
    <submittedName>
        <fullName evidence="3">Ferredoxin--NADP reductase</fullName>
    </submittedName>
</protein>
<dbReference type="PROSITE" id="PS51384">
    <property type="entry name" value="FAD_FR"/>
    <property type="match status" value="1"/>
</dbReference>
<evidence type="ECO:0000313" key="4">
    <source>
        <dbReference type="Proteomes" id="UP001150924"/>
    </source>
</evidence>
<dbReference type="PRINTS" id="PR00406">
    <property type="entry name" value="CYTB5RDTASE"/>
</dbReference>
<dbReference type="InterPro" id="IPR001041">
    <property type="entry name" value="2Fe-2S_ferredoxin-type"/>
</dbReference>
<feature type="domain" description="FAD-binding FR-type" evidence="2">
    <location>
        <begin position="106"/>
        <end position="206"/>
    </location>
</feature>
<dbReference type="Pfam" id="PF00175">
    <property type="entry name" value="NAD_binding_1"/>
    <property type="match status" value="1"/>
</dbReference>
<evidence type="ECO:0000259" key="2">
    <source>
        <dbReference type="PROSITE" id="PS51384"/>
    </source>
</evidence>
<sequence>MALKGKPPHLALCVRVLGAELVANEAIRAARPWQPSSHVNRADVPDLVKLAAQHLARNQDRGVKAALLRSFARVLGPLSAPLRRLIDKALRSDLAKEGYEDVRPGLGSRKVRVAEIRRETADAVTLLLEDGAPFDFRAGQYFTLCVEIDGETVRRAYSASSMPGGTRLALTIKRAPGGRCSSHVNERVRVGDALEILGPSGTFAVSVDPSTRRELVLVAGGSGITPIVSIARTVLAHEPASRVVLLYGNRGAQDVIFAEALEQLGSEHGERLQVCHVLQHPPEEWTGGRGLLDEATLRGELERIAPSSAAHYFVCGPEPMLLGARHALAALGVEAQRIHEERFSPPRRSPASKRTVRRRLPLLVEQSGQRIGAIEVAPGETLLEAGLAAGLPMPFSCAMGNCGECRVRLKSGEVELDEPNSLTAREREQGYVLACVTRPRTATTVEIEEEELE</sequence>
<dbReference type="GO" id="GO:0051536">
    <property type="term" value="F:iron-sulfur cluster binding"/>
    <property type="evidence" value="ECO:0007669"/>
    <property type="project" value="InterPro"/>
</dbReference>
<dbReference type="PANTHER" id="PTHR47354">
    <property type="entry name" value="NADH OXIDOREDUCTASE HCR"/>
    <property type="match status" value="1"/>
</dbReference>
<dbReference type="Gene3D" id="2.40.30.10">
    <property type="entry name" value="Translation factors"/>
    <property type="match status" value="1"/>
</dbReference>
<dbReference type="SUPFAM" id="SSF52343">
    <property type="entry name" value="Ferredoxin reductase-like, C-terminal NADP-linked domain"/>
    <property type="match status" value="1"/>
</dbReference>
<dbReference type="EMBL" id="JAPNKE010000002">
    <property type="protein sequence ID" value="MCY1010898.1"/>
    <property type="molecule type" value="Genomic_DNA"/>
</dbReference>
<feature type="domain" description="2Fe-2S ferredoxin-type" evidence="1">
    <location>
        <begin position="358"/>
        <end position="451"/>
    </location>
</feature>
<dbReference type="Pfam" id="PF00111">
    <property type="entry name" value="Fer2"/>
    <property type="match status" value="1"/>
</dbReference>
<proteinExistence type="predicted"/>
<dbReference type="PANTHER" id="PTHR47354:SF5">
    <property type="entry name" value="PROTEIN RFBI"/>
    <property type="match status" value="1"/>
</dbReference>
<dbReference type="SUPFAM" id="SSF63380">
    <property type="entry name" value="Riboflavin synthase domain-like"/>
    <property type="match status" value="1"/>
</dbReference>
<dbReference type="CDD" id="cd00207">
    <property type="entry name" value="fer2"/>
    <property type="match status" value="1"/>
</dbReference>
<keyword evidence="4" id="KW-1185">Reference proteome</keyword>
<dbReference type="InterPro" id="IPR017927">
    <property type="entry name" value="FAD-bd_FR_type"/>
</dbReference>
<dbReference type="InterPro" id="IPR001433">
    <property type="entry name" value="OxRdtase_FAD/NAD-bd"/>
</dbReference>
<dbReference type="CDD" id="cd06214">
    <property type="entry name" value="PA_degradation_oxidoreductase_like"/>
    <property type="match status" value="1"/>
</dbReference>
<dbReference type="Gene3D" id="3.10.20.30">
    <property type="match status" value="1"/>
</dbReference>
<dbReference type="InterPro" id="IPR036010">
    <property type="entry name" value="2Fe-2S_ferredoxin-like_sf"/>
</dbReference>
<dbReference type="InterPro" id="IPR001709">
    <property type="entry name" value="Flavoprot_Pyr_Nucl_cyt_Rdtase"/>
</dbReference>
<dbReference type="GO" id="GO:0016491">
    <property type="term" value="F:oxidoreductase activity"/>
    <property type="evidence" value="ECO:0007669"/>
    <property type="project" value="InterPro"/>
</dbReference>
<reference evidence="3" key="1">
    <citation type="submission" date="2022-11" db="EMBL/GenBank/DDBJ databases">
        <title>Minimal conservation of predation-associated metabolite biosynthetic gene clusters underscores biosynthetic potential of Myxococcota including descriptions for ten novel species: Archangium lansinium sp. nov., Myxococcus landrumus sp. nov., Nannocystis bai.</title>
        <authorList>
            <person name="Ahearne A."/>
            <person name="Stevens C."/>
            <person name="Phillips K."/>
        </authorList>
    </citation>
    <scope>NUCLEOTIDE SEQUENCE</scope>
    <source>
        <strain evidence="3">Na p29</strain>
    </source>
</reference>
<gene>
    <name evidence="3" type="ORF">OV079_36105</name>
</gene>
<dbReference type="InterPro" id="IPR012675">
    <property type="entry name" value="Beta-grasp_dom_sf"/>
</dbReference>
<comment type="caution">
    <text evidence="3">The sequence shown here is derived from an EMBL/GenBank/DDBJ whole genome shotgun (WGS) entry which is preliminary data.</text>
</comment>
<dbReference type="Pfam" id="PF00970">
    <property type="entry name" value="FAD_binding_6"/>
    <property type="match status" value="1"/>
</dbReference>
<dbReference type="AlphaFoldDB" id="A0A9X3EV96"/>
<accession>A0A9X3EV96</accession>